<evidence type="ECO:0000313" key="3">
    <source>
        <dbReference type="EMBL" id="CAE0038332.1"/>
    </source>
</evidence>
<dbReference type="AlphaFoldDB" id="A0A7S3E8L2"/>
<evidence type="ECO:0000256" key="2">
    <source>
        <dbReference type="SAM" id="MobiDB-lite"/>
    </source>
</evidence>
<feature type="coiled-coil region" evidence="1">
    <location>
        <begin position="459"/>
        <end position="486"/>
    </location>
</feature>
<feature type="compositionally biased region" description="Basic and acidic residues" evidence="2">
    <location>
        <begin position="62"/>
        <end position="76"/>
    </location>
</feature>
<feature type="compositionally biased region" description="Polar residues" evidence="2">
    <location>
        <begin position="170"/>
        <end position="184"/>
    </location>
</feature>
<feature type="compositionally biased region" description="Basic and acidic residues" evidence="2">
    <location>
        <begin position="250"/>
        <end position="266"/>
    </location>
</feature>
<sequence length="533" mass="58268">MKKRCGMCSSCKSMPPWAPERLAKMDPQKRSKVMKGVRDLMNMREKFLNKPEPEEAQPQDTNQEHVEAHHTERSTKDPVLSPVTQKAERIDEHEKANTSMGASVPIETSDSHAGVEIKADRLSVDKPQVLLSATAMNEEKITGDQTSGLNRIGDQDFRDADNKLADDSSGLPSNRTSPSTQNENIAEDISLVDTDRSHALAQAPVGVVGAVPLTPRRPRSQASGAPREVADSPDESGLPTKQTIIEDDEIGKAEPEELPVDSRDAEGGEDLGDDDVVLDEPAAQVPESDEFDEDLPLESALKPATPKEIPEEHPSSIADPVQPPPAMQDQETTPGDSPAPSSPEKNTTPPVRASVDKDESYFDEQEEDRRAEAIVKELEMELVKKSGLDTEALHSYVNQEPQMSPTPAEATHFINLNSDQIVPLDGPEGMASPSPMPKPGVTFAPGVKGGDVKRVPTTTNKTCADCKKLRAELEELKARNAKLRSAVAKRDASIVRLRGNKVPTPEPLLEQEIDRLRLTCEYLYQKLDDAEKH</sequence>
<name>A0A7S3E8L2_9RHOD</name>
<proteinExistence type="predicted"/>
<dbReference type="EMBL" id="HBHW01008339">
    <property type="protein sequence ID" value="CAE0038332.1"/>
    <property type="molecule type" value="Transcribed_RNA"/>
</dbReference>
<gene>
    <name evidence="3" type="ORF">RMAR00112_LOCUS6290</name>
</gene>
<feature type="region of interest" description="Disordered" evidence="2">
    <location>
        <begin position="48"/>
        <end position="122"/>
    </location>
</feature>
<feature type="region of interest" description="Disordered" evidence="2">
    <location>
        <begin position="135"/>
        <end position="373"/>
    </location>
</feature>
<feature type="compositionally biased region" description="Basic and acidic residues" evidence="2">
    <location>
        <begin position="109"/>
        <end position="122"/>
    </location>
</feature>
<organism evidence="3">
    <name type="scientific">Rhodosorus marinus</name>
    <dbReference type="NCBI Taxonomy" id="101924"/>
    <lineage>
        <taxon>Eukaryota</taxon>
        <taxon>Rhodophyta</taxon>
        <taxon>Stylonematophyceae</taxon>
        <taxon>Stylonematales</taxon>
        <taxon>Stylonemataceae</taxon>
        <taxon>Rhodosorus</taxon>
    </lineage>
</organism>
<feature type="compositionally biased region" description="Low complexity" evidence="2">
    <location>
        <begin position="199"/>
        <end position="213"/>
    </location>
</feature>
<accession>A0A7S3E8L2</accession>
<reference evidence="3" key="1">
    <citation type="submission" date="2021-01" db="EMBL/GenBank/DDBJ databases">
        <authorList>
            <person name="Corre E."/>
            <person name="Pelletier E."/>
            <person name="Niang G."/>
            <person name="Scheremetjew M."/>
            <person name="Finn R."/>
            <person name="Kale V."/>
            <person name="Holt S."/>
            <person name="Cochrane G."/>
            <person name="Meng A."/>
            <person name="Brown T."/>
            <person name="Cohen L."/>
        </authorList>
    </citation>
    <scope>NUCLEOTIDE SEQUENCE</scope>
    <source>
        <strain evidence="3">CCMP 769</strain>
    </source>
</reference>
<feature type="compositionally biased region" description="Basic and acidic residues" evidence="2">
    <location>
        <begin position="86"/>
        <end position="96"/>
    </location>
</feature>
<keyword evidence="1" id="KW-0175">Coiled coil</keyword>
<feature type="compositionally biased region" description="Acidic residues" evidence="2">
    <location>
        <begin position="267"/>
        <end position="278"/>
    </location>
</feature>
<protein>
    <submittedName>
        <fullName evidence="3">Uncharacterized protein</fullName>
    </submittedName>
</protein>
<feature type="compositionally biased region" description="Basic and acidic residues" evidence="2">
    <location>
        <begin position="153"/>
        <end position="166"/>
    </location>
</feature>
<evidence type="ECO:0000256" key="1">
    <source>
        <dbReference type="SAM" id="Coils"/>
    </source>
</evidence>
<feature type="compositionally biased region" description="Acidic residues" evidence="2">
    <location>
        <begin position="287"/>
        <end position="296"/>
    </location>
</feature>